<evidence type="ECO:0000313" key="2">
    <source>
        <dbReference type="Proteomes" id="UP001156215"/>
    </source>
</evidence>
<name>A0A9E9M0Q8_9BURK</name>
<keyword evidence="2" id="KW-1185">Reference proteome</keyword>
<sequence>MTIQIELNGQAQTVTNGHTLQDLIDTLQLTGQALAVAVNRQVISRQKWGERTLEANDRVDVVRAIGGG</sequence>
<dbReference type="NCBIfam" id="TIGR01683">
    <property type="entry name" value="thiS"/>
    <property type="match status" value="1"/>
</dbReference>
<dbReference type="AlphaFoldDB" id="A0A9E9M0Q8"/>
<protein>
    <submittedName>
        <fullName evidence="1">Sulfur carrier protein ThiS</fullName>
    </submittedName>
</protein>
<dbReference type="Gene3D" id="3.10.20.30">
    <property type="match status" value="1"/>
</dbReference>
<dbReference type="RefSeq" id="WP_269310221.1">
    <property type="nucleotide sequence ID" value="NZ_CP098242.1"/>
</dbReference>
<dbReference type="Pfam" id="PF02597">
    <property type="entry name" value="ThiS"/>
    <property type="match status" value="1"/>
</dbReference>
<dbReference type="InterPro" id="IPR016155">
    <property type="entry name" value="Mopterin_synth/thiamin_S_b"/>
</dbReference>
<dbReference type="KEGG" id="ovb:NB640_05625"/>
<accession>A0A9E9M0Q8</accession>
<dbReference type="CDD" id="cd00565">
    <property type="entry name" value="Ubl_ThiS"/>
    <property type="match status" value="1"/>
</dbReference>
<organism evidence="1 2">
    <name type="scientific">Oxalobacter vibrioformis</name>
    <dbReference type="NCBI Taxonomy" id="933080"/>
    <lineage>
        <taxon>Bacteria</taxon>
        <taxon>Pseudomonadati</taxon>
        <taxon>Pseudomonadota</taxon>
        <taxon>Betaproteobacteria</taxon>
        <taxon>Burkholderiales</taxon>
        <taxon>Oxalobacteraceae</taxon>
        <taxon>Oxalobacter</taxon>
    </lineage>
</organism>
<dbReference type="PANTHER" id="PTHR34472:SF1">
    <property type="entry name" value="SULFUR CARRIER PROTEIN THIS"/>
    <property type="match status" value="1"/>
</dbReference>
<dbReference type="InterPro" id="IPR003749">
    <property type="entry name" value="ThiS/MoaD-like"/>
</dbReference>
<dbReference type="PANTHER" id="PTHR34472">
    <property type="entry name" value="SULFUR CARRIER PROTEIN THIS"/>
    <property type="match status" value="1"/>
</dbReference>
<dbReference type="InterPro" id="IPR012675">
    <property type="entry name" value="Beta-grasp_dom_sf"/>
</dbReference>
<dbReference type="InterPro" id="IPR010035">
    <property type="entry name" value="Thi_S"/>
</dbReference>
<dbReference type="EMBL" id="CP098242">
    <property type="protein sequence ID" value="WAW11110.1"/>
    <property type="molecule type" value="Genomic_DNA"/>
</dbReference>
<proteinExistence type="predicted"/>
<evidence type="ECO:0000313" key="1">
    <source>
        <dbReference type="EMBL" id="WAW11110.1"/>
    </source>
</evidence>
<dbReference type="Proteomes" id="UP001156215">
    <property type="component" value="Chromosome"/>
</dbReference>
<reference evidence="1" key="1">
    <citation type="journal article" date="2022" name="Front. Microbiol.">
        <title>New perspectives on an old grouping: The genomic and phenotypic variability of Oxalobacter formigenes and the implications for calcium oxalate stone prevention.</title>
        <authorList>
            <person name="Chmiel J.A."/>
            <person name="Carr C."/>
            <person name="Stuivenberg G.A."/>
            <person name="Venema R."/>
            <person name="Chanyi R.M."/>
            <person name="Al K.F."/>
            <person name="Giguere D."/>
            <person name="Say H."/>
            <person name="Akouris P.P."/>
            <person name="Dominguez Romero S.A."/>
            <person name="Kwong A."/>
            <person name="Tai V."/>
            <person name="Koval S.F."/>
            <person name="Razvi H."/>
            <person name="Bjazevic J."/>
            <person name="Burton J.P."/>
        </authorList>
    </citation>
    <scope>NUCLEOTIDE SEQUENCE</scope>
    <source>
        <strain evidence="1">WoOx3</strain>
    </source>
</reference>
<dbReference type="SUPFAM" id="SSF54285">
    <property type="entry name" value="MoaD/ThiS"/>
    <property type="match status" value="1"/>
</dbReference>
<gene>
    <name evidence="1" type="primary">thiS</name>
    <name evidence="1" type="ORF">NB640_05625</name>
</gene>